<dbReference type="GO" id="GO:0005737">
    <property type="term" value="C:cytoplasm"/>
    <property type="evidence" value="ECO:0007669"/>
    <property type="project" value="UniProtKB-SubCell"/>
</dbReference>
<dbReference type="Proteomes" id="UP000075320">
    <property type="component" value="Unassembled WGS sequence"/>
</dbReference>
<dbReference type="PANTHER" id="PTHR39190">
    <property type="entry name" value="FLAGELLAR ASSEMBLY FACTOR FLIW"/>
    <property type="match status" value="1"/>
</dbReference>
<keyword evidence="5" id="KW-0966">Cell projection</keyword>
<sequence length="175" mass="19487">MIISTSRFGQVELKQEDVLTFAEGLLGFADLRQFVLLDDPNDEIFAWLQSCESPHIAFPVLEPELFAPQYKANLTKSDLEALKMTAQDKARYFSIVTIPDDPTLMTANLKAPVVINVATRTARQCVLQDNNLAIREPIFAKLQQRVVQNPTVALKNQSSGIDVATKLTLVKDAEL</sequence>
<dbReference type="InterPro" id="IPR003775">
    <property type="entry name" value="Flagellar_assembly_factor_FliW"/>
</dbReference>
<dbReference type="EMBL" id="LUKE01000001">
    <property type="protein sequence ID" value="KYG67165.1"/>
    <property type="molecule type" value="Genomic_DNA"/>
</dbReference>
<gene>
    <name evidence="4" type="primary">fliW</name>
    <name evidence="5" type="ORF">AZI86_09145</name>
</gene>
<keyword evidence="5" id="KW-0969">Cilium</keyword>
<keyword evidence="3 4" id="KW-0810">Translation regulation</keyword>
<evidence type="ECO:0000256" key="4">
    <source>
        <dbReference type="HAMAP-Rule" id="MF_01185"/>
    </source>
</evidence>
<comment type="similarity">
    <text evidence="4">Belongs to the FliW family.</text>
</comment>
<dbReference type="GO" id="GO:0006417">
    <property type="term" value="P:regulation of translation"/>
    <property type="evidence" value="ECO:0007669"/>
    <property type="project" value="UniProtKB-KW"/>
</dbReference>
<evidence type="ECO:0000256" key="3">
    <source>
        <dbReference type="ARBA" id="ARBA00022845"/>
    </source>
</evidence>
<dbReference type="RefSeq" id="WP_061834741.1">
    <property type="nucleotide sequence ID" value="NZ_LUKE01000001.1"/>
</dbReference>
<comment type="subunit">
    <text evidence="4">Interacts with translational regulator CsrA and flagellin(s).</text>
</comment>
<name>A0A150WSK1_BDEBC</name>
<accession>A0A150WSK1</accession>
<dbReference type="GO" id="GO:0044780">
    <property type="term" value="P:bacterial-type flagellum assembly"/>
    <property type="evidence" value="ECO:0007669"/>
    <property type="project" value="UniProtKB-UniRule"/>
</dbReference>
<reference evidence="5 6" key="1">
    <citation type="submission" date="2016-03" db="EMBL/GenBank/DDBJ databases">
        <authorList>
            <person name="Ploux O."/>
        </authorList>
    </citation>
    <scope>NUCLEOTIDE SEQUENCE [LARGE SCALE GENOMIC DNA]</scope>
    <source>
        <strain evidence="5 6">R0</strain>
    </source>
</reference>
<organism evidence="5 6">
    <name type="scientific">Bdellovibrio bacteriovorus</name>
    <dbReference type="NCBI Taxonomy" id="959"/>
    <lineage>
        <taxon>Bacteria</taxon>
        <taxon>Pseudomonadati</taxon>
        <taxon>Bdellovibrionota</taxon>
        <taxon>Bdellovibrionia</taxon>
        <taxon>Bdellovibrionales</taxon>
        <taxon>Pseudobdellovibrionaceae</taxon>
        <taxon>Bdellovibrio</taxon>
    </lineage>
</organism>
<keyword evidence="5" id="KW-0282">Flagellum</keyword>
<evidence type="ECO:0000256" key="2">
    <source>
        <dbReference type="ARBA" id="ARBA00022795"/>
    </source>
</evidence>
<evidence type="ECO:0000256" key="1">
    <source>
        <dbReference type="ARBA" id="ARBA00022490"/>
    </source>
</evidence>
<dbReference type="HAMAP" id="MF_01185">
    <property type="entry name" value="FliW"/>
    <property type="match status" value="1"/>
</dbReference>
<keyword evidence="1 4" id="KW-0963">Cytoplasm</keyword>
<evidence type="ECO:0000313" key="6">
    <source>
        <dbReference type="Proteomes" id="UP000075320"/>
    </source>
</evidence>
<dbReference type="InterPro" id="IPR024046">
    <property type="entry name" value="Flagellar_assmbl_FliW_dom_sf"/>
</dbReference>
<dbReference type="OrthoDB" id="5292867at2"/>
<protein>
    <recommendedName>
        <fullName evidence="4">Flagellar assembly factor FliW</fullName>
    </recommendedName>
</protein>
<dbReference type="Pfam" id="PF02623">
    <property type="entry name" value="FliW"/>
    <property type="match status" value="1"/>
</dbReference>
<dbReference type="Gene3D" id="2.30.290.10">
    <property type="entry name" value="BH3618-like"/>
    <property type="match status" value="1"/>
</dbReference>
<dbReference type="AlphaFoldDB" id="A0A150WSK1"/>
<keyword evidence="6" id="KW-1185">Reference proteome</keyword>
<comment type="caution">
    <text evidence="5">The sequence shown here is derived from an EMBL/GenBank/DDBJ whole genome shotgun (WGS) entry which is preliminary data.</text>
</comment>
<dbReference type="PANTHER" id="PTHR39190:SF1">
    <property type="entry name" value="FLAGELLAR ASSEMBLY FACTOR FLIW"/>
    <property type="match status" value="1"/>
</dbReference>
<comment type="subcellular location">
    <subcellularLocation>
        <location evidence="4">Cytoplasm</location>
    </subcellularLocation>
</comment>
<proteinExistence type="inferred from homology"/>
<keyword evidence="4" id="KW-0143">Chaperone</keyword>
<evidence type="ECO:0000313" key="5">
    <source>
        <dbReference type="EMBL" id="KYG67165.1"/>
    </source>
</evidence>
<dbReference type="SUPFAM" id="SSF141457">
    <property type="entry name" value="BH3618-like"/>
    <property type="match status" value="1"/>
</dbReference>
<comment type="function">
    <text evidence="4">Acts as an anti-CsrA protein, binds CsrA and prevents it from repressing translation of its target genes, one of which is flagellin. Binds to flagellin and participates in the assembly of the flagellum.</text>
</comment>
<keyword evidence="2 4" id="KW-1005">Bacterial flagellum biogenesis</keyword>